<dbReference type="PANTHER" id="PTHR43639:SF1">
    <property type="entry name" value="SHORT-CHAIN DEHYDROGENASE_REDUCTASE FAMILY PROTEIN"/>
    <property type="match status" value="1"/>
</dbReference>
<dbReference type="Proteomes" id="UP000528457">
    <property type="component" value="Unassembled WGS sequence"/>
</dbReference>
<evidence type="ECO:0000256" key="2">
    <source>
        <dbReference type="ARBA" id="ARBA00023002"/>
    </source>
</evidence>
<organism evidence="3 4">
    <name type="scientific">Pseudoteredinibacter isoporae</name>
    <dbReference type="NCBI Taxonomy" id="570281"/>
    <lineage>
        <taxon>Bacteria</taxon>
        <taxon>Pseudomonadati</taxon>
        <taxon>Pseudomonadota</taxon>
        <taxon>Gammaproteobacteria</taxon>
        <taxon>Cellvibrionales</taxon>
        <taxon>Cellvibrionaceae</taxon>
        <taxon>Pseudoteredinibacter</taxon>
    </lineage>
</organism>
<dbReference type="AlphaFoldDB" id="A0A7X0JRV6"/>
<name>A0A7X0JRV6_9GAMM</name>
<proteinExistence type="inferred from homology"/>
<keyword evidence="2 3" id="KW-0560">Oxidoreductase</keyword>
<dbReference type="EC" id="1.5.1.33" evidence="3"/>
<gene>
    <name evidence="3" type="ORF">HNR48_001436</name>
</gene>
<evidence type="ECO:0000313" key="3">
    <source>
        <dbReference type="EMBL" id="MBB6521158.1"/>
    </source>
</evidence>
<dbReference type="InterPro" id="IPR002347">
    <property type="entry name" value="SDR_fam"/>
</dbReference>
<dbReference type="NCBIfam" id="NF006598">
    <property type="entry name" value="PRK09135.1"/>
    <property type="match status" value="1"/>
</dbReference>
<protein>
    <submittedName>
        <fullName evidence="3">Pteridine reductase</fullName>
        <ecNumber evidence="3">1.5.1.33</ecNumber>
    </submittedName>
</protein>
<dbReference type="Gene3D" id="3.40.50.720">
    <property type="entry name" value="NAD(P)-binding Rossmann-like Domain"/>
    <property type="match status" value="1"/>
</dbReference>
<dbReference type="PANTHER" id="PTHR43639">
    <property type="entry name" value="OXIDOREDUCTASE, SHORT-CHAIN DEHYDROGENASE/REDUCTASE FAMILY (AFU_ORTHOLOGUE AFUA_5G02870)"/>
    <property type="match status" value="1"/>
</dbReference>
<comment type="similarity">
    <text evidence="1">Belongs to the short-chain dehydrogenases/reductases (SDR) family.</text>
</comment>
<accession>A0A7X0JRV6</accession>
<dbReference type="GO" id="GO:0047040">
    <property type="term" value="F:pteridine reductase activity"/>
    <property type="evidence" value="ECO:0007669"/>
    <property type="project" value="UniProtKB-EC"/>
</dbReference>
<dbReference type="InParanoid" id="A0A7X0JRV6"/>
<evidence type="ECO:0000313" key="4">
    <source>
        <dbReference type="Proteomes" id="UP000528457"/>
    </source>
</evidence>
<dbReference type="RefSeq" id="WP_166849276.1">
    <property type="nucleotide sequence ID" value="NZ_JAAONY010000001.1"/>
</dbReference>
<dbReference type="SUPFAM" id="SSF51735">
    <property type="entry name" value="NAD(P)-binding Rossmann-fold domains"/>
    <property type="match status" value="1"/>
</dbReference>
<dbReference type="PRINTS" id="PR00080">
    <property type="entry name" value="SDRFAMILY"/>
</dbReference>
<sequence length="242" mass="26029">MSEAPVALITGGAKRIGAALCRRFHEGGYRILLHYGTSSDAAEALANELNRKTPDSCFSIQADLNQLNDVRQLADTATRQWGRVDLLINNASSFYPTPITDCNEQHWDDLMGSNAKAPLFLSQALAPSLAERQGAIINFADIHAEKPMAGHSIYNMAKAANVMLTKSLAMELAPDIRVNGIAPGAILWPEGGEENSTVLAKIPLQRCGGEAPICQAAWYLAEQAPYTTGQVLAIDGGRSLHM</sequence>
<keyword evidence="4" id="KW-1185">Reference proteome</keyword>
<dbReference type="InterPro" id="IPR036291">
    <property type="entry name" value="NAD(P)-bd_dom_sf"/>
</dbReference>
<reference evidence="3 4" key="1">
    <citation type="submission" date="2020-08" db="EMBL/GenBank/DDBJ databases">
        <title>Genomic Encyclopedia of Type Strains, Phase IV (KMG-IV): sequencing the most valuable type-strain genomes for metagenomic binning, comparative biology and taxonomic classification.</title>
        <authorList>
            <person name="Goeker M."/>
        </authorList>
    </citation>
    <scope>NUCLEOTIDE SEQUENCE [LARGE SCALE GENOMIC DNA]</scope>
    <source>
        <strain evidence="3 4">DSM 22368</strain>
    </source>
</reference>
<comment type="caution">
    <text evidence="3">The sequence shown here is derived from an EMBL/GenBank/DDBJ whole genome shotgun (WGS) entry which is preliminary data.</text>
</comment>
<evidence type="ECO:0000256" key="1">
    <source>
        <dbReference type="ARBA" id="ARBA00006484"/>
    </source>
</evidence>
<dbReference type="EMBL" id="JACHHT010000001">
    <property type="protein sequence ID" value="MBB6521158.1"/>
    <property type="molecule type" value="Genomic_DNA"/>
</dbReference>
<dbReference type="Pfam" id="PF13561">
    <property type="entry name" value="adh_short_C2"/>
    <property type="match status" value="1"/>
</dbReference>
<dbReference type="PRINTS" id="PR00081">
    <property type="entry name" value="GDHRDH"/>
</dbReference>